<reference evidence="2" key="2">
    <citation type="journal article" date="2015" name="Data Brief">
        <title>Shoot transcriptome of the giant reed, Arundo donax.</title>
        <authorList>
            <person name="Barrero R.A."/>
            <person name="Guerrero F.D."/>
            <person name="Moolhuijzen P."/>
            <person name="Goolsby J.A."/>
            <person name="Tidwell J."/>
            <person name="Bellgard S.E."/>
            <person name="Bellgard M.I."/>
        </authorList>
    </citation>
    <scope>NUCLEOTIDE SEQUENCE</scope>
    <source>
        <tissue evidence="2">Shoot tissue taken approximately 20 cm above the soil surface</tissue>
    </source>
</reference>
<feature type="compositionally biased region" description="Polar residues" evidence="1">
    <location>
        <begin position="27"/>
        <end position="40"/>
    </location>
</feature>
<reference evidence="2" key="1">
    <citation type="submission" date="2014-09" db="EMBL/GenBank/DDBJ databases">
        <authorList>
            <person name="Magalhaes I.L.F."/>
            <person name="Oliveira U."/>
            <person name="Santos F.R."/>
            <person name="Vidigal T.H.D.A."/>
            <person name="Brescovit A.D."/>
            <person name="Santos A.J."/>
        </authorList>
    </citation>
    <scope>NUCLEOTIDE SEQUENCE</scope>
    <source>
        <tissue evidence="2">Shoot tissue taken approximately 20 cm above the soil surface</tissue>
    </source>
</reference>
<protein>
    <submittedName>
        <fullName evidence="2">Uncharacterized protein</fullName>
    </submittedName>
</protein>
<name>A0A0A9BAA6_ARUDO</name>
<accession>A0A0A9BAA6</accession>
<organism evidence="2">
    <name type="scientific">Arundo donax</name>
    <name type="common">Giant reed</name>
    <name type="synonym">Donax arundinaceus</name>
    <dbReference type="NCBI Taxonomy" id="35708"/>
    <lineage>
        <taxon>Eukaryota</taxon>
        <taxon>Viridiplantae</taxon>
        <taxon>Streptophyta</taxon>
        <taxon>Embryophyta</taxon>
        <taxon>Tracheophyta</taxon>
        <taxon>Spermatophyta</taxon>
        <taxon>Magnoliopsida</taxon>
        <taxon>Liliopsida</taxon>
        <taxon>Poales</taxon>
        <taxon>Poaceae</taxon>
        <taxon>PACMAD clade</taxon>
        <taxon>Arundinoideae</taxon>
        <taxon>Arundineae</taxon>
        <taxon>Arundo</taxon>
    </lineage>
</organism>
<feature type="region of interest" description="Disordered" evidence="1">
    <location>
        <begin position="26"/>
        <end position="49"/>
    </location>
</feature>
<evidence type="ECO:0000313" key="2">
    <source>
        <dbReference type="EMBL" id="JAD60919.1"/>
    </source>
</evidence>
<evidence type="ECO:0000256" key="1">
    <source>
        <dbReference type="SAM" id="MobiDB-lite"/>
    </source>
</evidence>
<dbReference type="EMBL" id="GBRH01236976">
    <property type="protein sequence ID" value="JAD60919.1"/>
    <property type="molecule type" value="Transcribed_RNA"/>
</dbReference>
<proteinExistence type="predicted"/>
<dbReference type="AlphaFoldDB" id="A0A0A9BAA6"/>
<sequence length="49" mass="5092">MIPGTAGALKLTPLKNSINCHFKASIHPSQSFGSGNQNAATRLRSSHGS</sequence>